<reference evidence="1" key="1">
    <citation type="journal article" date="2007" name="PLoS Biol.">
        <title>Rate of evolution in brain-expressed genes in humans and other primates.</title>
        <authorList>
            <person name="Wang H.-Y."/>
            <person name="Chien H.-C."/>
            <person name="Osada N."/>
            <person name="Hashimoto K."/>
            <person name="Sugano S."/>
            <person name="Gojobori T."/>
            <person name="Chou C.-K."/>
            <person name="Tsai S.-F."/>
            <person name="Wu C.-I."/>
            <person name="Shen C.-K.J."/>
        </authorList>
    </citation>
    <scope>NUCLEOTIDE SEQUENCE</scope>
</reference>
<name>I7G9F6_MACFA</name>
<sequence>MEGAQAYIFGQNSRVCIPLNKNPGCTMKCVIFRLLNFS</sequence>
<organism evidence="1">
    <name type="scientific">Macaca fascicularis</name>
    <name type="common">Crab-eating macaque</name>
    <name type="synonym">Cynomolgus monkey</name>
    <dbReference type="NCBI Taxonomy" id="9541"/>
    <lineage>
        <taxon>Eukaryota</taxon>
        <taxon>Metazoa</taxon>
        <taxon>Chordata</taxon>
        <taxon>Craniata</taxon>
        <taxon>Vertebrata</taxon>
        <taxon>Euteleostomi</taxon>
        <taxon>Mammalia</taxon>
        <taxon>Eutheria</taxon>
        <taxon>Euarchontoglires</taxon>
        <taxon>Primates</taxon>
        <taxon>Haplorrhini</taxon>
        <taxon>Catarrhini</taxon>
        <taxon>Cercopithecidae</taxon>
        <taxon>Cercopithecinae</taxon>
        <taxon>Macaca</taxon>
    </lineage>
</organism>
<proteinExistence type="evidence at transcript level"/>
<dbReference type="AlphaFoldDB" id="I7G9F6"/>
<accession>I7G9F6</accession>
<evidence type="ECO:0000313" key="1">
    <source>
        <dbReference type="EMBL" id="BAE91448.1"/>
    </source>
</evidence>
<protein>
    <submittedName>
        <fullName evidence="1">Macaca fascicularis brain cDNA clone: QtrA-16502, similar to human RNA terminal phosphate cyclase domain 1 (RTCD1), mRNA, RefSeq: NM_003729.1</fullName>
    </submittedName>
</protein>
<dbReference type="EMBL" id="AB174386">
    <property type="protein sequence ID" value="BAE91448.1"/>
    <property type="molecule type" value="mRNA"/>
</dbReference>